<dbReference type="CDD" id="cd19963">
    <property type="entry name" value="PBP1_BMP-like"/>
    <property type="match status" value="1"/>
</dbReference>
<dbReference type="InterPro" id="IPR028082">
    <property type="entry name" value="Peripla_BP_I"/>
</dbReference>
<keyword evidence="1 2" id="KW-0732">Signal</keyword>
<dbReference type="GO" id="GO:0005886">
    <property type="term" value="C:plasma membrane"/>
    <property type="evidence" value="ECO:0007669"/>
    <property type="project" value="InterPro"/>
</dbReference>
<evidence type="ECO:0000313" key="5">
    <source>
        <dbReference type="Proteomes" id="UP000635726"/>
    </source>
</evidence>
<dbReference type="RefSeq" id="WP_188964256.1">
    <property type="nucleotide sequence ID" value="NZ_BMOE01000014.1"/>
</dbReference>
<gene>
    <name evidence="4" type="ORF">GCM10008939_31380</name>
</gene>
<feature type="domain" description="ABC transporter substrate-binding protein PnrA-like" evidence="3">
    <location>
        <begin position="40"/>
        <end position="282"/>
    </location>
</feature>
<dbReference type="SUPFAM" id="SSF53822">
    <property type="entry name" value="Periplasmic binding protein-like I"/>
    <property type="match status" value="1"/>
</dbReference>
<evidence type="ECO:0000313" key="4">
    <source>
        <dbReference type="EMBL" id="GGJ85180.1"/>
    </source>
</evidence>
<accession>A0A917UU10</accession>
<dbReference type="AlphaFoldDB" id="A0A917UU10"/>
<dbReference type="Pfam" id="PF02608">
    <property type="entry name" value="Bmp"/>
    <property type="match status" value="1"/>
</dbReference>
<protein>
    <submittedName>
        <fullName evidence="4">ABC transporter substrate-binding protein</fullName>
    </submittedName>
</protein>
<proteinExistence type="predicted"/>
<evidence type="ECO:0000259" key="3">
    <source>
        <dbReference type="Pfam" id="PF02608"/>
    </source>
</evidence>
<reference evidence="4" key="2">
    <citation type="submission" date="2020-09" db="EMBL/GenBank/DDBJ databases">
        <authorList>
            <person name="Sun Q."/>
            <person name="Ohkuma M."/>
        </authorList>
    </citation>
    <scope>NUCLEOTIDE SEQUENCE</scope>
    <source>
        <strain evidence="4">JCM 14371</strain>
    </source>
</reference>
<dbReference type="EMBL" id="BMOE01000014">
    <property type="protein sequence ID" value="GGJ85180.1"/>
    <property type="molecule type" value="Genomic_DNA"/>
</dbReference>
<dbReference type="Gene3D" id="3.40.50.2300">
    <property type="match status" value="2"/>
</dbReference>
<comment type="caution">
    <text evidence="4">The sequence shown here is derived from an EMBL/GenBank/DDBJ whole genome shotgun (WGS) entry which is preliminary data.</text>
</comment>
<evidence type="ECO:0000256" key="2">
    <source>
        <dbReference type="SAM" id="SignalP"/>
    </source>
</evidence>
<dbReference type="Proteomes" id="UP000635726">
    <property type="component" value="Unassembled WGS sequence"/>
</dbReference>
<dbReference type="PANTHER" id="PTHR43208:SF1">
    <property type="entry name" value="ABC TRANSPORTER SUBSTRATE-BINDING PROTEIN"/>
    <property type="match status" value="1"/>
</dbReference>
<dbReference type="PANTHER" id="PTHR43208">
    <property type="entry name" value="ABC TRANSPORTER SUBSTRATE-BINDING PROTEIN"/>
    <property type="match status" value="1"/>
</dbReference>
<name>A0A917UU10_9DEIO</name>
<feature type="chain" id="PRO_5038127602" evidence="2">
    <location>
        <begin position="34"/>
        <end position="398"/>
    </location>
</feature>
<sequence>MKASTPSKKSLTLALALGAGVAAVASTLNPAQAQTGSAKLKACFVYVGPRGDIGWTYAHDQARQAAEKALPWLETKYVESVQEGQALPAIDRLVADKCQVIFTTSFGYMDDTLAAAKKYPNVIFAHAAGYKRAPNMATYMADFYQIYYLNGLVAGALTKSGKVGFVGTFPIPELKRHLSAFALGVKAANPKAVVDVKWLNSWFDPAKTREASEALLSQGDDVLSSAEDSATGVQTAAARKVPTFSHYNSMYKFSPDYVVAGHIAHWDKIYIDFLTKVHSGTYTAKNLANVDYWSLMNTGAVESGADAGVAVNPKWVPQLKAAKMTVAGKTVSVYDRLMALTADMKSPKPTFDPFMGPIKDRNGIVRVPAGKVASVAELNSMGWIAPGVVGAVADEPKK</sequence>
<dbReference type="InterPro" id="IPR052910">
    <property type="entry name" value="ABC-Purine-Binding"/>
</dbReference>
<dbReference type="InterPro" id="IPR003760">
    <property type="entry name" value="PnrA-like"/>
</dbReference>
<evidence type="ECO:0000256" key="1">
    <source>
        <dbReference type="ARBA" id="ARBA00022729"/>
    </source>
</evidence>
<reference evidence="4" key="1">
    <citation type="journal article" date="2014" name="Int. J. Syst. Evol. Microbiol.">
        <title>Complete genome sequence of Corynebacterium casei LMG S-19264T (=DSM 44701T), isolated from a smear-ripened cheese.</title>
        <authorList>
            <consortium name="US DOE Joint Genome Institute (JGI-PGF)"/>
            <person name="Walter F."/>
            <person name="Albersmeier A."/>
            <person name="Kalinowski J."/>
            <person name="Ruckert C."/>
        </authorList>
    </citation>
    <scope>NUCLEOTIDE SEQUENCE</scope>
    <source>
        <strain evidence="4">JCM 14371</strain>
    </source>
</reference>
<organism evidence="4 5">
    <name type="scientific">Deinococcus aquiradiocola</name>
    <dbReference type="NCBI Taxonomy" id="393059"/>
    <lineage>
        <taxon>Bacteria</taxon>
        <taxon>Thermotogati</taxon>
        <taxon>Deinococcota</taxon>
        <taxon>Deinococci</taxon>
        <taxon>Deinococcales</taxon>
        <taxon>Deinococcaceae</taxon>
        <taxon>Deinococcus</taxon>
    </lineage>
</organism>
<feature type="signal peptide" evidence="2">
    <location>
        <begin position="1"/>
        <end position="33"/>
    </location>
</feature>
<keyword evidence="5" id="KW-1185">Reference proteome</keyword>